<dbReference type="SUPFAM" id="SSF47391">
    <property type="entry name" value="Dimerization-anchoring domain of cAMP-dependent PK regulatory subunit"/>
    <property type="match status" value="1"/>
</dbReference>
<name>A0A7S0X573_9CHLO</name>
<evidence type="ECO:0000256" key="4">
    <source>
        <dbReference type="ARBA" id="ARBA00035651"/>
    </source>
</evidence>
<dbReference type="Gene3D" id="1.20.890.10">
    <property type="entry name" value="cAMP-dependent protein kinase regulatory subunit, dimerization-anchoring domain"/>
    <property type="match status" value="1"/>
</dbReference>
<comment type="similarity">
    <text evidence="4">Belongs to the ropporin family.</text>
</comment>
<proteinExistence type="inferred from homology"/>
<dbReference type="AlphaFoldDB" id="A0A7S0X573"/>
<reference evidence="6" key="1">
    <citation type="submission" date="2021-01" db="EMBL/GenBank/DDBJ databases">
        <authorList>
            <person name="Corre E."/>
            <person name="Pelletier E."/>
            <person name="Niang G."/>
            <person name="Scheremetjew M."/>
            <person name="Finn R."/>
            <person name="Kale V."/>
            <person name="Holt S."/>
            <person name="Cochrane G."/>
            <person name="Meng A."/>
            <person name="Brown T."/>
            <person name="Cohen L."/>
        </authorList>
    </citation>
    <scope>NUCLEOTIDE SEQUENCE</scope>
    <source>
        <strain evidence="6">SL-175</strain>
    </source>
</reference>
<evidence type="ECO:0000256" key="2">
    <source>
        <dbReference type="ARBA" id="ARBA00022846"/>
    </source>
</evidence>
<gene>
    <name evidence="6" type="ORF">MANT1106_LOCUS5077</name>
</gene>
<dbReference type="EMBL" id="HBFC01008841">
    <property type="protein sequence ID" value="CAD8702395.1"/>
    <property type="molecule type" value="Transcribed_RNA"/>
</dbReference>
<accession>A0A7S0X573</accession>
<dbReference type="GO" id="GO:0031514">
    <property type="term" value="C:motile cilium"/>
    <property type="evidence" value="ECO:0007669"/>
    <property type="project" value="UniProtKB-SubCell"/>
</dbReference>
<evidence type="ECO:0000259" key="5">
    <source>
        <dbReference type="SMART" id="SM00394"/>
    </source>
</evidence>
<dbReference type="SMART" id="SM00394">
    <property type="entry name" value="RIIa"/>
    <property type="match status" value="1"/>
</dbReference>
<dbReference type="PANTHER" id="PTHR14952:SF9">
    <property type="entry name" value="EF-HAND DOMAIN-CONTAINING PROTEIN"/>
    <property type="match status" value="1"/>
</dbReference>
<keyword evidence="3" id="KW-0966">Cell projection</keyword>
<dbReference type="PANTHER" id="PTHR14952">
    <property type="entry name" value="ROPPORIN-1-LIKE PROTEIN"/>
    <property type="match status" value="1"/>
</dbReference>
<feature type="domain" description="RIIa" evidence="5">
    <location>
        <begin position="21"/>
        <end position="58"/>
    </location>
</feature>
<keyword evidence="2" id="KW-0969">Cilium</keyword>
<evidence type="ECO:0000256" key="3">
    <source>
        <dbReference type="ARBA" id="ARBA00023273"/>
    </source>
</evidence>
<keyword evidence="2" id="KW-0282">Flagellum</keyword>
<dbReference type="InterPro" id="IPR003117">
    <property type="entry name" value="cAMP_dep_PK_reg_su_I/II_a/b"/>
</dbReference>
<protein>
    <recommendedName>
        <fullName evidence="5">RIIa domain-containing protein</fullName>
    </recommendedName>
</protein>
<comment type="subcellular location">
    <subcellularLocation>
        <location evidence="1">Cell projection</location>
        <location evidence="1">Cilium</location>
        <location evidence="1">Flagellum</location>
    </subcellularLocation>
</comment>
<sequence length="209" mass="22297">MPPAAMDLEPIYCAEQISVPPDLADILKAYTKEVVRRQPEDMLEFSAIYFANLANVSGPAEDTVPPSVSQLKAVFAAVKGQTEMAAEEFVGVCVGAGVSQATIEQTFRLGEFAGDTVNPKEPLVLLLTMTDASFLGIVTSLFEVFGEEDTLSGAEFLGLFKYLTAKDTSVRAESVAALEAELDALAGKKLGFHDVNDLAAFHEIVDAGM</sequence>
<dbReference type="CDD" id="cd22985">
    <property type="entry name" value="DD_CrRSP11-like"/>
    <property type="match status" value="1"/>
</dbReference>
<evidence type="ECO:0000313" key="6">
    <source>
        <dbReference type="EMBL" id="CAD8702395.1"/>
    </source>
</evidence>
<organism evidence="6">
    <name type="scientific">Mantoniella antarctica</name>
    <dbReference type="NCBI Taxonomy" id="81844"/>
    <lineage>
        <taxon>Eukaryota</taxon>
        <taxon>Viridiplantae</taxon>
        <taxon>Chlorophyta</taxon>
        <taxon>Mamiellophyceae</taxon>
        <taxon>Mamiellales</taxon>
        <taxon>Mamiellaceae</taxon>
        <taxon>Mantoniella</taxon>
    </lineage>
</organism>
<dbReference type="Pfam" id="PF02197">
    <property type="entry name" value="RIIa"/>
    <property type="match status" value="1"/>
</dbReference>
<evidence type="ECO:0000256" key="1">
    <source>
        <dbReference type="ARBA" id="ARBA00004230"/>
    </source>
</evidence>